<organism evidence="1">
    <name type="scientific">Ceratitis capitata</name>
    <name type="common">Mediterranean fruit fly</name>
    <name type="synonym">Tephritis capitata</name>
    <dbReference type="NCBI Taxonomy" id="7213"/>
    <lineage>
        <taxon>Eukaryota</taxon>
        <taxon>Metazoa</taxon>
        <taxon>Ecdysozoa</taxon>
        <taxon>Arthropoda</taxon>
        <taxon>Hexapoda</taxon>
        <taxon>Insecta</taxon>
        <taxon>Pterygota</taxon>
        <taxon>Neoptera</taxon>
        <taxon>Endopterygota</taxon>
        <taxon>Diptera</taxon>
        <taxon>Brachycera</taxon>
        <taxon>Muscomorpha</taxon>
        <taxon>Tephritoidea</taxon>
        <taxon>Tephritidae</taxon>
        <taxon>Ceratitis</taxon>
        <taxon>Ceratitis</taxon>
    </lineage>
</organism>
<dbReference type="AlphaFoldDB" id="W8B6U4"/>
<reference evidence="1" key="1">
    <citation type="submission" date="2013-07" db="EMBL/GenBank/DDBJ databases">
        <authorList>
            <person name="Geib S."/>
        </authorList>
    </citation>
    <scope>NUCLEOTIDE SEQUENCE</scope>
</reference>
<dbReference type="EMBL" id="GAMC01013777">
    <property type="protein sequence ID" value="JAB92778.1"/>
    <property type="molecule type" value="mRNA"/>
</dbReference>
<protein>
    <submittedName>
        <fullName evidence="1">Uncharacterized protein</fullName>
    </submittedName>
</protein>
<name>W8B6U4_CERCA</name>
<proteinExistence type="evidence at transcript level"/>
<evidence type="ECO:0000313" key="1">
    <source>
        <dbReference type="EMBL" id="JAB92778.1"/>
    </source>
</evidence>
<dbReference type="EMBL" id="GAMC01013778">
    <property type="protein sequence ID" value="JAB92777.1"/>
    <property type="molecule type" value="mRNA"/>
</dbReference>
<reference evidence="1" key="2">
    <citation type="journal article" date="2014" name="BMC Genomics">
        <title>A genomic perspective to assessing quality of mass-reared SIT flies used in Mediterranean fruit fly (Ceratitis capitata) eradication in California.</title>
        <authorList>
            <person name="Calla B."/>
            <person name="Hall B."/>
            <person name="Hou S."/>
            <person name="Geib S.M."/>
        </authorList>
    </citation>
    <scope>NUCLEOTIDE SEQUENCE</scope>
</reference>
<sequence length="99" mass="11772">MLFHSSLFPEKIFLQEKCTFVEIIEYLKNSPKYKWQLSAAECVLKVWKSKQQTATAGKNILNLLLLFFLKGHCENNQICFKEKYLKINEKINTRKKEKN</sequence>
<accession>W8B6U4</accession>